<feature type="transmembrane region" description="Helical" evidence="2">
    <location>
        <begin position="6"/>
        <end position="29"/>
    </location>
</feature>
<comment type="caution">
    <text evidence="3">The sequence shown here is derived from an EMBL/GenBank/DDBJ whole genome shotgun (WGS) entry which is preliminary data.</text>
</comment>
<dbReference type="EMBL" id="BAFN01000001">
    <property type="protein sequence ID" value="GAN31868.1"/>
    <property type="molecule type" value="Genomic_DNA"/>
</dbReference>
<name>A0ABQ0JT19_9BACT</name>
<keyword evidence="2" id="KW-0812">Transmembrane</keyword>
<evidence type="ECO:0008006" key="5">
    <source>
        <dbReference type="Google" id="ProtNLM"/>
    </source>
</evidence>
<sequence length="141" mass="16309">MTMKRQVFFLLIGAAFIILLISVSFFVYLKYKQRSLSKSNFKTLDQYIQQVPQEKLDKAITALKEELGKNPNFSEAHVALGMMYHKKDLLDDALTELKTALTINPDLGNVYKEMYLIYKKKGMEEEANQALDSYNKLKESK</sequence>
<evidence type="ECO:0000256" key="1">
    <source>
        <dbReference type="PROSITE-ProRule" id="PRU00339"/>
    </source>
</evidence>
<keyword evidence="2" id="KW-1133">Transmembrane helix</keyword>
<dbReference type="SUPFAM" id="SSF48452">
    <property type="entry name" value="TPR-like"/>
    <property type="match status" value="1"/>
</dbReference>
<proteinExistence type="predicted"/>
<keyword evidence="2" id="KW-0472">Membrane</keyword>
<evidence type="ECO:0000313" key="3">
    <source>
        <dbReference type="EMBL" id="GAN31868.1"/>
    </source>
</evidence>
<feature type="repeat" description="TPR" evidence="1">
    <location>
        <begin position="74"/>
        <end position="107"/>
    </location>
</feature>
<keyword evidence="4" id="KW-1185">Reference proteome</keyword>
<dbReference type="RefSeq" id="WP_052561825.1">
    <property type="nucleotide sequence ID" value="NZ_BAFN01000001.1"/>
</dbReference>
<reference evidence="4" key="1">
    <citation type="journal article" date="2015" name="Genome Announc.">
        <title>Draft Genome Sequence of an Anaerobic Ammonium-Oxidizing Bacterium, "Candidatus Brocadia sinica".</title>
        <authorList>
            <person name="Oshiki M."/>
            <person name="Shinyako-Hata K."/>
            <person name="Satoh H."/>
            <person name="Okabe S."/>
        </authorList>
    </citation>
    <scope>NUCLEOTIDE SEQUENCE [LARGE SCALE GENOMIC DNA]</scope>
    <source>
        <strain evidence="4">JPN1</strain>
    </source>
</reference>
<dbReference type="InterPro" id="IPR011990">
    <property type="entry name" value="TPR-like_helical_dom_sf"/>
</dbReference>
<organism evidence="3 4">
    <name type="scientific">Candidatus Brocadia sinica JPN1</name>
    <dbReference type="NCBI Taxonomy" id="1197129"/>
    <lineage>
        <taxon>Bacteria</taxon>
        <taxon>Pseudomonadati</taxon>
        <taxon>Planctomycetota</taxon>
        <taxon>Candidatus Brocadiia</taxon>
        <taxon>Candidatus Brocadiales</taxon>
        <taxon>Candidatus Brocadiaceae</taxon>
        <taxon>Candidatus Brocadia</taxon>
    </lineage>
</organism>
<keyword evidence="1" id="KW-0802">TPR repeat</keyword>
<evidence type="ECO:0000256" key="2">
    <source>
        <dbReference type="SAM" id="Phobius"/>
    </source>
</evidence>
<evidence type="ECO:0000313" key="4">
    <source>
        <dbReference type="Proteomes" id="UP000032309"/>
    </source>
</evidence>
<dbReference type="Gene3D" id="1.25.40.10">
    <property type="entry name" value="Tetratricopeptide repeat domain"/>
    <property type="match status" value="1"/>
</dbReference>
<dbReference type="Proteomes" id="UP000032309">
    <property type="component" value="Unassembled WGS sequence"/>
</dbReference>
<dbReference type="InterPro" id="IPR019734">
    <property type="entry name" value="TPR_rpt"/>
</dbReference>
<accession>A0ABQ0JT19</accession>
<dbReference type="PROSITE" id="PS50005">
    <property type="entry name" value="TPR"/>
    <property type="match status" value="1"/>
</dbReference>
<protein>
    <recommendedName>
        <fullName evidence="5">Tetratricopeptide repeat protein</fullName>
    </recommendedName>
</protein>
<gene>
    <name evidence="3" type="ORF">BROSI_A0372</name>
</gene>